<organism evidence="4 5">
    <name type="scientific">Lentibacillus salicampi</name>
    <dbReference type="NCBI Taxonomy" id="175306"/>
    <lineage>
        <taxon>Bacteria</taxon>
        <taxon>Bacillati</taxon>
        <taxon>Bacillota</taxon>
        <taxon>Bacilli</taxon>
        <taxon>Bacillales</taxon>
        <taxon>Bacillaceae</taxon>
        <taxon>Lentibacillus</taxon>
    </lineage>
</organism>
<dbReference type="OrthoDB" id="9800565at2"/>
<dbReference type="Proteomes" id="UP000298484">
    <property type="component" value="Unassembled WGS sequence"/>
</dbReference>
<dbReference type="Pfam" id="PF12850">
    <property type="entry name" value="Metallophos_2"/>
    <property type="match status" value="1"/>
</dbReference>
<dbReference type="InterPro" id="IPR024654">
    <property type="entry name" value="Calcineurin-like_PHP_lpxH"/>
</dbReference>
<dbReference type="EC" id="3.1.4.-" evidence="2"/>
<gene>
    <name evidence="4" type="ORF">E4U82_03890</name>
</gene>
<dbReference type="SUPFAM" id="SSF56300">
    <property type="entry name" value="Metallo-dependent phosphatases"/>
    <property type="match status" value="1"/>
</dbReference>
<dbReference type="PANTHER" id="PTHR11124">
    <property type="entry name" value="VACUOLAR SORTING PROTEIN VPS29"/>
    <property type="match status" value="1"/>
</dbReference>
<dbReference type="EMBL" id="SRHY01000003">
    <property type="protein sequence ID" value="TFJ93965.1"/>
    <property type="molecule type" value="Genomic_DNA"/>
</dbReference>
<dbReference type="RefSeq" id="WP_135108739.1">
    <property type="nucleotide sequence ID" value="NZ_SRHY01000003.1"/>
</dbReference>
<dbReference type="AlphaFoldDB" id="A0A4Y9AEV8"/>
<name>A0A4Y9AEV8_9BACI</name>
<dbReference type="GO" id="GO:0016787">
    <property type="term" value="F:hydrolase activity"/>
    <property type="evidence" value="ECO:0007669"/>
    <property type="project" value="UniProtKB-UniRule"/>
</dbReference>
<proteinExistence type="inferred from homology"/>
<keyword evidence="2" id="KW-0479">Metal-binding</keyword>
<evidence type="ECO:0000256" key="1">
    <source>
        <dbReference type="ARBA" id="ARBA00008950"/>
    </source>
</evidence>
<comment type="similarity">
    <text evidence="1 2">Belongs to the metallophosphoesterase superfamily. YfcE family.</text>
</comment>
<comment type="caution">
    <text evidence="4">The sequence shown here is derived from an EMBL/GenBank/DDBJ whole genome shotgun (WGS) entry which is preliminary data.</text>
</comment>
<dbReference type="NCBIfam" id="TIGR00040">
    <property type="entry name" value="yfcE"/>
    <property type="match status" value="1"/>
</dbReference>
<sequence>MPSVLIVSDSHGSRDELAAINQRHHTDYKIHCGDSELEMDDPALEGFMKVAGNCDGDARYPEEQVSTIDGLTFLIAHGHLHQVKSNPLAIAYRAEEQHAQVICFGHTHIAGAEKVGSQLLINPGSVLLPRKRNEKTYTIMEWETLDDIHVYFYTIDGKHVDDLSFNTSLPQRI</sequence>
<reference evidence="4 5" key="1">
    <citation type="submission" date="2019-03" db="EMBL/GenBank/DDBJ databases">
        <title>Genome sequence of Lentibacillus salicampi ATCC BAA-719.</title>
        <authorList>
            <person name="Maclea K.S."/>
            <person name="Simoes Junior M."/>
        </authorList>
    </citation>
    <scope>NUCLEOTIDE SEQUENCE [LARGE SCALE GENOMIC DNA]</scope>
    <source>
        <strain evidence="4 5">ATCC BAA-719</strain>
    </source>
</reference>
<evidence type="ECO:0000313" key="4">
    <source>
        <dbReference type="EMBL" id="TFJ93965.1"/>
    </source>
</evidence>
<dbReference type="InterPro" id="IPR029052">
    <property type="entry name" value="Metallo-depent_PP-like"/>
</dbReference>
<feature type="domain" description="Calcineurin-like phosphoesterase" evidence="3">
    <location>
        <begin position="4"/>
        <end position="144"/>
    </location>
</feature>
<evidence type="ECO:0000259" key="3">
    <source>
        <dbReference type="Pfam" id="PF12850"/>
    </source>
</evidence>
<accession>A0A4Y9AEV8</accession>
<protein>
    <recommendedName>
        <fullName evidence="2">Phosphoesterase</fullName>
        <ecNumber evidence="2">3.1.4.-</ecNumber>
    </recommendedName>
</protein>
<dbReference type="GO" id="GO:0046872">
    <property type="term" value="F:metal ion binding"/>
    <property type="evidence" value="ECO:0007669"/>
    <property type="project" value="UniProtKB-KW"/>
</dbReference>
<keyword evidence="5" id="KW-1185">Reference proteome</keyword>
<evidence type="ECO:0000256" key="2">
    <source>
        <dbReference type="RuleBase" id="RU362039"/>
    </source>
</evidence>
<dbReference type="Gene3D" id="3.60.21.10">
    <property type="match status" value="1"/>
</dbReference>
<dbReference type="InterPro" id="IPR000979">
    <property type="entry name" value="Phosphodiesterase_MJ0936/Vps29"/>
</dbReference>
<comment type="cofactor">
    <cofactor evidence="2">
        <name>a divalent metal cation</name>
        <dbReference type="ChEBI" id="CHEBI:60240"/>
    </cofactor>
</comment>
<evidence type="ECO:0000313" key="5">
    <source>
        <dbReference type="Proteomes" id="UP000298484"/>
    </source>
</evidence>